<name>A0A239SDR0_9BURK</name>
<accession>A0A239SDR0</accession>
<sequence length="1049" mass="110333">MAEGTLVAAAATLAAPVSNEAKNGAVNPPDLSARGATFTVKSYPTMADGDYVQLFFTVDGVRTQVGEYDVSDTKVGTDLVITVPKATMTAALNKTIGVDYVVSPFEGDDLTSASLPLFIGVRAVTKLIAPVVVEATGDQLDVEFLDYGISVRIPIYAGMAINDEIRLLIGTPGESTFYTDKIKVRAVRAVTFSVPPNAIVPFKNRKMPVAYEVMRTGVVTPIPSEVLGVKVGEVEDPNLLAVPVISEATGSVLNPDLAPTGVTALIGPYAGIADGDYVHVVWAGGPPAGAEWYLDISEKYLNAPYPLRIPVNKITPFIGQKVTLSYSKEMPDGSWQPSKALVLDVKRESAAVAAPVVPSSANGQLDIRDVDPATGVVVTVPANAGIRQGDVITLYWDSEVDEGDYTSNPYIVKATDVGQDIRFTVPYSRVRAGGEKMADVSYDITRGAAVVFTGEVTELVVRNAVTPAAEIVQAINDRLNPDDCPNGVHVRIPATAKLRLNDEVTVTLRGAPGGGTMTQTAKVTQTQAGGELIVVLPKSVAQANIGRTISLEYSLKRANGGAQEVAPPARFDVVAVPGKGQLLVMGARNLFGDPLASRTAQFMSSFVRATRQPVKALWKYDDESEVTLATTFRDRRPWMTLQVSTQDDVVTLNPVNIFRIGIGGNAQGQMMALTNRGSVVSWGANAPAVTGAMPSTLYTLDDVIDVASTNYAFALRRLNGRIAVWGHASYGGVLPADFSVTDARRIVGTQFAFALVRNNGQLAAWGHPSYGGQLSAEAKAVTDGRMVYSTTAGAFACVRAGGNVTCWGHASYGANPGKDILNFTDILGVRGTWYAFVAYRRNGTVVAWGDHSHGGLVPPNIASRFDIVVPGAASAHAFTAITANKEVVAWGHADYGGKVPDDIASFTDIEETTATQAAVCARRSNGSVVAWGHTSYGAVVPADIARRNDIVQVAATNSAFAALCQDGTVVAWGNQNDGGNTAPVAGQLRNVVAVYAGPQCFVAVLEHGGIVTWGLAAAGGNSAAVQQFLGTNLTYLATAASRGRIVVAS</sequence>
<dbReference type="Gene3D" id="2.130.10.30">
    <property type="entry name" value="Regulator of chromosome condensation 1/beta-lactamase-inhibitor protein II"/>
    <property type="match status" value="2"/>
</dbReference>
<dbReference type="PANTHER" id="PTHR45982">
    <property type="entry name" value="REGULATOR OF CHROMOSOME CONDENSATION"/>
    <property type="match status" value="1"/>
</dbReference>
<dbReference type="InterPro" id="IPR051553">
    <property type="entry name" value="Ran_GTPase-activating"/>
</dbReference>
<dbReference type="OrthoDB" id="8577868at2"/>
<dbReference type="AlphaFoldDB" id="A0A239SDR0"/>
<dbReference type="Proteomes" id="UP000215126">
    <property type="component" value="Chromosome 1"/>
</dbReference>
<dbReference type="SUPFAM" id="SSF50985">
    <property type="entry name" value="RCC1/BLIP-II"/>
    <property type="match status" value="1"/>
</dbReference>
<dbReference type="EMBL" id="LT906435">
    <property type="protein sequence ID" value="SNU82894.1"/>
    <property type="molecule type" value="Genomic_DNA"/>
</dbReference>
<proteinExistence type="predicted"/>
<gene>
    <name evidence="1" type="ORF">SAMEA4530655_01208</name>
</gene>
<dbReference type="RefSeq" id="WP_052252564.1">
    <property type="nucleotide sequence ID" value="NZ_CP010431.2"/>
</dbReference>
<dbReference type="KEGG" id="pspu:NA29_25310"/>
<organism evidence="1 2">
    <name type="scientific">Pandoraea sputorum</name>
    <dbReference type="NCBI Taxonomy" id="93222"/>
    <lineage>
        <taxon>Bacteria</taxon>
        <taxon>Pseudomonadati</taxon>
        <taxon>Pseudomonadota</taxon>
        <taxon>Betaproteobacteria</taxon>
        <taxon>Burkholderiales</taxon>
        <taxon>Burkholderiaceae</taxon>
        <taxon>Pandoraea</taxon>
    </lineage>
</organism>
<evidence type="ECO:0000313" key="2">
    <source>
        <dbReference type="Proteomes" id="UP000215126"/>
    </source>
</evidence>
<protein>
    <submittedName>
        <fullName evidence="1">Uncharacterized protein</fullName>
    </submittedName>
</protein>
<dbReference type="PANTHER" id="PTHR45982:SF1">
    <property type="entry name" value="REGULATOR OF CHROMOSOME CONDENSATION"/>
    <property type="match status" value="1"/>
</dbReference>
<dbReference type="GeneID" id="88093887"/>
<keyword evidence="2" id="KW-1185">Reference proteome</keyword>
<evidence type="ECO:0000313" key="1">
    <source>
        <dbReference type="EMBL" id="SNU82894.1"/>
    </source>
</evidence>
<reference evidence="1 2" key="1">
    <citation type="submission" date="2017-06" db="EMBL/GenBank/DDBJ databases">
        <authorList>
            <consortium name="Pathogen Informatics"/>
        </authorList>
    </citation>
    <scope>NUCLEOTIDE SEQUENCE [LARGE SCALE GENOMIC DNA]</scope>
    <source>
        <strain evidence="1 2">NCTC13161</strain>
    </source>
</reference>
<dbReference type="InterPro" id="IPR009091">
    <property type="entry name" value="RCC1/BLIP-II"/>
</dbReference>
<dbReference type="STRING" id="93222.NA29_25310"/>